<dbReference type="EMBL" id="JBHSGG010000033">
    <property type="protein sequence ID" value="MFC4728897.1"/>
    <property type="molecule type" value="Genomic_DNA"/>
</dbReference>
<dbReference type="InterPro" id="IPR003018">
    <property type="entry name" value="GAF"/>
</dbReference>
<dbReference type="Gene3D" id="3.20.20.450">
    <property type="entry name" value="EAL domain"/>
    <property type="match status" value="1"/>
</dbReference>
<dbReference type="Gene3D" id="3.30.450.40">
    <property type="match status" value="2"/>
</dbReference>
<keyword evidence="1" id="KW-0175">Coiled coil</keyword>
<dbReference type="RefSeq" id="WP_377004966.1">
    <property type="nucleotide sequence ID" value="NZ_JBHSGG010000033.1"/>
</dbReference>
<evidence type="ECO:0000256" key="1">
    <source>
        <dbReference type="SAM" id="Coils"/>
    </source>
</evidence>
<dbReference type="Pfam" id="PF00990">
    <property type="entry name" value="GGDEF"/>
    <property type="match status" value="1"/>
</dbReference>
<dbReference type="InterPro" id="IPR035919">
    <property type="entry name" value="EAL_sf"/>
</dbReference>
<feature type="coiled-coil region" evidence="1">
    <location>
        <begin position="522"/>
        <end position="556"/>
    </location>
</feature>
<dbReference type="InterPro" id="IPR029787">
    <property type="entry name" value="Nucleotide_cyclase"/>
</dbReference>
<evidence type="ECO:0000313" key="5">
    <source>
        <dbReference type="Proteomes" id="UP001595892"/>
    </source>
</evidence>
<name>A0ABV9NKT1_9GAMM</name>
<dbReference type="Pfam" id="PF13185">
    <property type="entry name" value="GAF_2"/>
    <property type="match status" value="2"/>
</dbReference>
<dbReference type="PANTHER" id="PTHR44757">
    <property type="entry name" value="DIGUANYLATE CYCLASE DGCP"/>
    <property type="match status" value="1"/>
</dbReference>
<dbReference type="InterPro" id="IPR043128">
    <property type="entry name" value="Rev_trsase/Diguanyl_cyclase"/>
</dbReference>
<dbReference type="SUPFAM" id="SSF55073">
    <property type="entry name" value="Nucleotide cyclase"/>
    <property type="match status" value="1"/>
</dbReference>
<accession>A0ABV9NKT1</accession>
<dbReference type="NCBIfam" id="TIGR00254">
    <property type="entry name" value="GGDEF"/>
    <property type="match status" value="1"/>
</dbReference>
<dbReference type="SUPFAM" id="SSF55781">
    <property type="entry name" value="GAF domain-like"/>
    <property type="match status" value="2"/>
</dbReference>
<keyword evidence="5" id="KW-1185">Reference proteome</keyword>
<dbReference type="SUPFAM" id="SSF141868">
    <property type="entry name" value="EAL domain-like"/>
    <property type="match status" value="1"/>
</dbReference>
<gene>
    <name evidence="4" type="ORF">ACFO3Q_12035</name>
</gene>
<evidence type="ECO:0000259" key="3">
    <source>
        <dbReference type="PROSITE" id="PS50887"/>
    </source>
</evidence>
<dbReference type="InterPro" id="IPR052155">
    <property type="entry name" value="Biofilm_reg_signaling"/>
</dbReference>
<evidence type="ECO:0000259" key="2">
    <source>
        <dbReference type="PROSITE" id="PS50883"/>
    </source>
</evidence>
<evidence type="ECO:0000313" key="4">
    <source>
        <dbReference type="EMBL" id="MFC4728897.1"/>
    </source>
</evidence>
<organism evidence="4 5">
    <name type="scientific">Coralloluteibacterium thermophilum</name>
    <dbReference type="NCBI Taxonomy" id="2707049"/>
    <lineage>
        <taxon>Bacteria</taxon>
        <taxon>Pseudomonadati</taxon>
        <taxon>Pseudomonadota</taxon>
        <taxon>Gammaproteobacteria</taxon>
        <taxon>Lysobacterales</taxon>
        <taxon>Lysobacteraceae</taxon>
        <taxon>Coralloluteibacterium</taxon>
    </lineage>
</organism>
<proteinExistence type="predicted"/>
<sequence>MAKDTAQARADGPEAVAMVAAPGADASAWTALAEADDLPAFAAALERLLRARPGFGGVCVAVGCGETVQESSGALAAPGLRALLAAELAAPGPDGAPRAGDGGFVAVWREVHRGLWLALAVQAATPVSDWLDVLRWTRAFARGLVERRELRRSVARLENAERLHRALYAIADMASARLDMPEMLRGLHRIVGGLMYAENFFIALYDPARRTLRFPYFADTQDAFVPDPEQELDEADLVNSLTMRLIRHGQALRGPSVEVRRALGMPPDSSQGPDAAYWLGVPLVNGEEVCGAIVVQSYDPRFVYTDEDRALLSYVARHILTALERKQHQAELERHVVVRTWELALANEELKSEIVERQNGERLQAALFRIAQLSTASESLEAFYAAVHGVVGELLYARNFFIARLLEDGSGLEFPYSVDERDTARPRRALGRGLTEYVLRTGQPLLADRRKVAELAAAGEARTFGTPAVHWLGVPLRDGQRTIGVLVVQSYSPDILFSQRDQELLTFVSLHIANGMQRRRAQERLLAAHSELERRVEERTRELAEANAKLRAQIGERLRAEELLTHQASHDALTGLPNRAFLFDRMQAAMGVYGRDPERLFAVLFLDLDRFKVINDSVGHLVGDEVLKHAARRIASAVRQQDVVARLGGDEFAVLVADIEGERDARDVAERIIAALVAPMPVGDKELFTSASVGIALASPRYRGAEEILRDADTAMYRAKAKGRNRSEVFDRALHDEALRTLDLENDLRRALIEGRFEPYYQPIVSLEDGARVGYEALLRWNHDSRGVLAPESFLAVAEEGGLIEQIDWLIYERVFRDMGRLLADGEYVCINVSARHFHVPGMAERLLGLLRTCGADPSRLRIELTEGALLDEAHNVSAALYDLRVAGVRTQLDDFGTGYSALSYLHRYPIAAIKIDRSFVAELDGNGSQGGHAVVRAILALAQSLGLETIGEGIETPEQRRRLAALGCERGQGFLFAAPAPLAAVAG</sequence>
<dbReference type="SMART" id="SM00052">
    <property type="entry name" value="EAL"/>
    <property type="match status" value="1"/>
</dbReference>
<dbReference type="CDD" id="cd01949">
    <property type="entry name" value="GGDEF"/>
    <property type="match status" value="1"/>
</dbReference>
<dbReference type="Pfam" id="PF00563">
    <property type="entry name" value="EAL"/>
    <property type="match status" value="1"/>
</dbReference>
<dbReference type="PANTHER" id="PTHR44757:SF2">
    <property type="entry name" value="BIOFILM ARCHITECTURE MAINTENANCE PROTEIN MBAA"/>
    <property type="match status" value="1"/>
</dbReference>
<dbReference type="PROSITE" id="PS50883">
    <property type="entry name" value="EAL"/>
    <property type="match status" value="1"/>
</dbReference>
<dbReference type="InterPro" id="IPR000160">
    <property type="entry name" value="GGDEF_dom"/>
</dbReference>
<feature type="domain" description="GGDEF" evidence="3">
    <location>
        <begin position="599"/>
        <end position="732"/>
    </location>
</feature>
<dbReference type="Proteomes" id="UP001595892">
    <property type="component" value="Unassembled WGS sequence"/>
</dbReference>
<dbReference type="PROSITE" id="PS50887">
    <property type="entry name" value="GGDEF"/>
    <property type="match status" value="1"/>
</dbReference>
<comment type="caution">
    <text evidence="4">The sequence shown here is derived from an EMBL/GenBank/DDBJ whole genome shotgun (WGS) entry which is preliminary data.</text>
</comment>
<reference evidence="5" key="1">
    <citation type="journal article" date="2019" name="Int. J. Syst. Evol. Microbiol.">
        <title>The Global Catalogue of Microorganisms (GCM) 10K type strain sequencing project: providing services to taxonomists for standard genome sequencing and annotation.</title>
        <authorList>
            <consortium name="The Broad Institute Genomics Platform"/>
            <consortium name="The Broad Institute Genome Sequencing Center for Infectious Disease"/>
            <person name="Wu L."/>
            <person name="Ma J."/>
        </authorList>
    </citation>
    <scope>NUCLEOTIDE SEQUENCE [LARGE SCALE GENOMIC DNA]</scope>
    <source>
        <strain evidence="5">CGMCC 1.13574</strain>
    </source>
</reference>
<dbReference type="SMART" id="SM00267">
    <property type="entry name" value="GGDEF"/>
    <property type="match status" value="1"/>
</dbReference>
<feature type="domain" description="EAL" evidence="2">
    <location>
        <begin position="741"/>
        <end position="988"/>
    </location>
</feature>
<dbReference type="InterPro" id="IPR001633">
    <property type="entry name" value="EAL_dom"/>
</dbReference>
<protein>
    <submittedName>
        <fullName evidence="4">EAL domain-containing protein</fullName>
    </submittedName>
</protein>
<dbReference type="InterPro" id="IPR029016">
    <property type="entry name" value="GAF-like_dom_sf"/>
</dbReference>
<dbReference type="Gene3D" id="3.30.70.270">
    <property type="match status" value="1"/>
</dbReference>
<dbReference type="SMART" id="SM00065">
    <property type="entry name" value="GAF"/>
    <property type="match status" value="2"/>
</dbReference>
<dbReference type="CDD" id="cd01948">
    <property type="entry name" value="EAL"/>
    <property type="match status" value="1"/>
</dbReference>